<dbReference type="PANTHER" id="PTHR35908:SF1">
    <property type="entry name" value="CONSERVED PROTEIN"/>
    <property type="match status" value="1"/>
</dbReference>
<gene>
    <name evidence="2" type="ORF">C6N40_04560</name>
</gene>
<dbReference type="Pfam" id="PF18029">
    <property type="entry name" value="Glyoxalase_6"/>
    <property type="match status" value="1"/>
</dbReference>
<dbReference type="InterPro" id="IPR029068">
    <property type="entry name" value="Glyas_Bleomycin-R_OHBP_Dase"/>
</dbReference>
<feature type="domain" description="Glyoxalase-like" evidence="1">
    <location>
        <begin position="11"/>
        <end position="114"/>
    </location>
</feature>
<dbReference type="CDD" id="cd06587">
    <property type="entry name" value="VOC"/>
    <property type="match status" value="1"/>
</dbReference>
<dbReference type="OrthoDB" id="69243at2"/>
<dbReference type="Proteomes" id="UP000241736">
    <property type="component" value="Unassembled WGS sequence"/>
</dbReference>
<dbReference type="Gene3D" id="3.10.180.10">
    <property type="entry name" value="2,3-Dihydroxybiphenyl 1,2-Dioxygenase, domain 1"/>
    <property type="match status" value="1"/>
</dbReference>
<name>A0A2P6MA95_9GAMM</name>
<evidence type="ECO:0000313" key="2">
    <source>
        <dbReference type="EMBL" id="PRH82921.1"/>
    </source>
</evidence>
<organism evidence="2 3">
    <name type="scientific">Arenimonas caeni</name>
    <dbReference type="NCBI Taxonomy" id="2058085"/>
    <lineage>
        <taxon>Bacteria</taxon>
        <taxon>Pseudomonadati</taxon>
        <taxon>Pseudomonadota</taxon>
        <taxon>Gammaproteobacteria</taxon>
        <taxon>Lysobacterales</taxon>
        <taxon>Lysobacteraceae</taxon>
        <taxon>Arenimonas</taxon>
    </lineage>
</organism>
<dbReference type="PANTHER" id="PTHR35908">
    <property type="entry name" value="HYPOTHETICAL FUSION PROTEIN"/>
    <property type="match status" value="1"/>
</dbReference>
<accession>A0A2P6MA95</accession>
<dbReference type="AlphaFoldDB" id="A0A2P6MA95"/>
<dbReference type="InterPro" id="IPR041581">
    <property type="entry name" value="Glyoxalase_6"/>
</dbReference>
<reference evidence="2 3" key="1">
    <citation type="submission" date="2018-03" db="EMBL/GenBank/DDBJ databases">
        <title>Arenimonas caeni sp. nov., isolated from activated sludge.</title>
        <authorList>
            <person name="Liu H."/>
        </authorList>
    </citation>
    <scope>NUCLEOTIDE SEQUENCE [LARGE SCALE GENOMIC DNA]</scope>
    <source>
        <strain evidence="3">z29</strain>
    </source>
</reference>
<comment type="caution">
    <text evidence="2">The sequence shown here is derived from an EMBL/GenBank/DDBJ whole genome shotgun (WGS) entry which is preliminary data.</text>
</comment>
<dbReference type="EMBL" id="PVLF01000004">
    <property type="protein sequence ID" value="PRH82921.1"/>
    <property type="molecule type" value="Genomic_DNA"/>
</dbReference>
<proteinExistence type="predicted"/>
<dbReference type="RefSeq" id="WP_106989829.1">
    <property type="nucleotide sequence ID" value="NZ_KZ679086.1"/>
</dbReference>
<keyword evidence="3" id="KW-1185">Reference proteome</keyword>
<evidence type="ECO:0000259" key="1">
    <source>
        <dbReference type="Pfam" id="PF18029"/>
    </source>
</evidence>
<sequence length="129" mass="14061">MPHHSRLAGFIIDCEDAVLDAAAGFWSAALGLPVLDPDEGGEGRYARLDGSRHGLHIEVQRVEHPSRVHLDVESDDIEAEAARLVALGATEVARPRNGRWIVLQAPTGQRFCVVRAREALDARNATRHG</sequence>
<protein>
    <submittedName>
        <fullName evidence="2">Glyoxalase</fullName>
    </submittedName>
</protein>
<evidence type="ECO:0000313" key="3">
    <source>
        <dbReference type="Proteomes" id="UP000241736"/>
    </source>
</evidence>
<dbReference type="SUPFAM" id="SSF54593">
    <property type="entry name" value="Glyoxalase/Bleomycin resistance protein/Dihydroxybiphenyl dioxygenase"/>
    <property type="match status" value="1"/>
</dbReference>